<name>G3HQ91_CRIGR</name>
<dbReference type="InParanoid" id="G3HQ91"/>
<dbReference type="Proteomes" id="UP000001075">
    <property type="component" value="Unassembled WGS sequence"/>
</dbReference>
<protein>
    <submittedName>
        <fullName evidence="1">Uncharacterized protein</fullName>
    </submittedName>
</protein>
<dbReference type="AlphaFoldDB" id="G3HQ91"/>
<proteinExistence type="predicted"/>
<dbReference type="EMBL" id="JH000601">
    <property type="protein sequence ID" value="EGW04929.1"/>
    <property type="molecule type" value="Genomic_DNA"/>
</dbReference>
<reference evidence="2" key="1">
    <citation type="journal article" date="2011" name="Nat. Biotechnol.">
        <title>The genomic sequence of the Chinese hamster ovary (CHO)-K1 cell line.</title>
        <authorList>
            <person name="Xu X."/>
            <person name="Nagarajan H."/>
            <person name="Lewis N.E."/>
            <person name="Pan S."/>
            <person name="Cai Z."/>
            <person name="Liu X."/>
            <person name="Chen W."/>
            <person name="Xie M."/>
            <person name="Wang W."/>
            <person name="Hammond S."/>
            <person name="Andersen M.R."/>
            <person name="Neff N."/>
            <person name="Passarelli B."/>
            <person name="Koh W."/>
            <person name="Fan H.C."/>
            <person name="Wang J."/>
            <person name="Gui Y."/>
            <person name="Lee K.H."/>
            <person name="Betenbaugh M.J."/>
            <person name="Quake S.R."/>
            <person name="Famili I."/>
            <person name="Palsson B.O."/>
            <person name="Wang J."/>
        </authorList>
    </citation>
    <scope>NUCLEOTIDE SEQUENCE [LARGE SCALE GENOMIC DNA]</scope>
    <source>
        <strain evidence="2">CHO K1 cell line</strain>
    </source>
</reference>
<gene>
    <name evidence="1" type="ORF">I79_012985</name>
</gene>
<accession>G3HQ91</accession>
<sequence length="50" mass="5178">MSSCRKKSLAASLIAFSGVTRVRFTAAPGGERRREAAMAAAEVTVPGACH</sequence>
<evidence type="ECO:0000313" key="2">
    <source>
        <dbReference type="Proteomes" id="UP000001075"/>
    </source>
</evidence>
<organism evidence="1 2">
    <name type="scientific">Cricetulus griseus</name>
    <name type="common">Chinese hamster</name>
    <name type="synonym">Cricetulus barabensis griseus</name>
    <dbReference type="NCBI Taxonomy" id="10029"/>
    <lineage>
        <taxon>Eukaryota</taxon>
        <taxon>Metazoa</taxon>
        <taxon>Chordata</taxon>
        <taxon>Craniata</taxon>
        <taxon>Vertebrata</taxon>
        <taxon>Euteleostomi</taxon>
        <taxon>Mammalia</taxon>
        <taxon>Eutheria</taxon>
        <taxon>Euarchontoglires</taxon>
        <taxon>Glires</taxon>
        <taxon>Rodentia</taxon>
        <taxon>Myomorpha</taxon>
        <taxon>Muroidea</taxon>
        <taxon>Cricetidae</taxon>
        <taxon>Cricetinae</taxon>
        <taxon>Cricetulus</taxon>
    </lineage>
</organism>
<evidence type="ECO:0000313" key="1">
    <source>
        <dbReference type="EMBL" id="EGW04929.1"/>
    </source>
</evidence>